<proteinExistence type="predicted"/>
<evidence type="ECO:0000313" key="3">
    <source>
        <dbReference type="Proteomes" id="UP000762253"/>
    </source>
</evidence>
<reference evidence="2 3" key="1">
    <citation type="submission" date="2018-06" db="EMBL/GenBank/DDBJ databases">
        <title>Comparative genomics of Brasilonema spp. strains.</title>
        <authorList>
            <person name="Alvarenga D.O."/>
            <person name="Fiore M.F."/>
            <person name="Varani A.M."/>
        </authorList>
    </citation>
    <scope>NUCLEOTIDE SEQUENCE [LARGE SCALE GENOMIC DNA]</scope>
    <source>
        <strain evidence="2 3">UFV-OR1</strain>
    </source>
</reference>
<feature type="domain" description="NACHT conflict system C-terminal helical" evidence="1">
    <location>
        <begin position="91"/>
        <end position="183"/>
    </location>
</feature>
<protein>
    <submittedName>
        <fullName evidence="2">Signal transduction protein</fullName>
    </submittedName>
</protein>
<dbReference type="Proteomes" id="UP000762253">
    <property type="component" value="Unassembled WGS sequence"/>
</dbReference>
<feature type="non-terminal residue" evidence="2">
    <location>
        <position position="1"/>
    </location>
</feature>
<evidence type="ECO:0000259" key="1">
    <source>
        <dbReference type="Pfam" id="PF22727"/>
    </source>
</evidence>
<sequence>YKPVAVRAFYFLFNLPKIKPKSASSVAKIFANTFDTGFKLSSKLEVEIVLKRVIDDAVMIDYNFGRAHTRTQALYLLYDIDTVIELDHELRYQIEDLKCQLPDPFQREFKEWWQIKGKVWIEQLRTMMIKHRNIGHDWQFSDNQKELLQQYYDANKLLVDSLNSDCYISREVRQEIEETLLLPIAEIEKRQG</sequence>
<dbReference type="EMBL" id="QMEC01000310">
    <property type="protein sequence ID" value="NMF67453.1"/>
    <property type="molecule type" value="Genomic_DNA"/>
</dbReference>
<comment type="caution">
    <text evidence="2">The sequence shown here is derived from an EMBL/GenBank/DDBJ whole genome shotgun (WGS) entry which is preliminary data.</text>
</comment>
<accession>A0ABX1MJC2</accession>
<evidence type="ECO:0000313" key="2">
    <source>
        <dbReference type="EMBL" id="NMF67453.1"/>
    </source>
</evidence>
<gene>
    <name evidence="2" type="ORF">DP115_33910</name>
</gene>
<name>A0ABX1MJC2_9CYAN</name>
<dbReference type="Pfam" id="PF22727">
    <property type="entry name" value="NCH2"/>
    <property type="match status" value="1"/>
</dbReference>
<dbReference type="InterPro" id="IPR054501">
    <property type="entry name" value="NCH2"/>
</dbReference>
<organism evidence="2 3">
    <name type="scientific">Brasilonema octagenarum UFV-OR1</name>
    <dbReference type="NCBI Taxonomy" id="417115"/>
    <lineage>
        <taxon>Bacteria</taxon>
        <taxon>Bacillati</taxon>
        <taxon>Cyanobacteriota</taxon>
        <taxon>Cyanophyceae</taxon>
        <taxon>Nostocales</taxon>
        <taxon>Scytonemataceae</taxon>
        <taxon>Brasilonema</taxon>
        <taxon>Octagenarum group</taxon>
    </lineage>
</organism>
<keyword evidence="3" id="KW-1185">Reference proteome</keyword>